<proteinExistence type="predicted"/>
<name>A0A1T5ET75_9FLAO</name>
<keyword evidence="1" id="KW-0472">Membrane</keyword>
<evidence type="ECO:0000313" key="2">
    <source>
        <dbReference type="EMBL" id="SKB87136.1"/>
    </source>
</evidence>
<organism evidence="2 3">
    <name type="scientific">Soonwooa buanensis</name>
    <dbReference type="NCBI Taxonomy" id="619805"/>
    <lineage>
        <taxon>Bacteria</taxon>
        <taxon>Pseudomonadati</taxon>
        <taxon>Bacteroidota</taxon>
        <taxon>Flavobacteriia</taxon>
        <taxon>Flavobacteriales</taxon>
        <taxon>Weeksellaceae</taxon>
        <taxon>Chryseobacterium group</taxon>
        <taxon>Soonwooa</taxon>
    </lineage>
</organism>
<keyword evidence="3" id="KW-1185">Reference proteome</keyword>
<feature type="transmembrane region" description="Helical" evidence="1">
    <location>
        <begin position="67"/>
        <end position="90"/>
    </location>
</feature>
<accession>A0A1T5ET75</accession>
<dbReference type="Proteomes" id="UP000191112">
    <property type="component" value="Unassembled WGS sequence"/>
</dbReference>
<feature type="transmembrane region" description="Helical" evidence="1">
    <location>
        <begin position="34"/>
        <end position="52"/>
    </location>
</feature>
<dbReference type="RefSeq" id="WP_079666791.1">
    <property type="nucleotide sequence ID" value="NZ_FUYZ01000004.1"/>
</dbReference>
<gene>
    <name evidence="2" type="ORF">SAMN05660477_01539</name>
</gene>
<keyword evidence="1" id="KW-1133">Transmembrane helix</keyword>
<dbReference type="STRING" id="619805.SAMN05660477_01539"/>
<reference evidence="2 3" key="1">
    <citation type="submission" date="2017-02" db="EMBL/GenBank/DDBJ databases">
        <authorList>
            <person name="Peterson S.W."/>
        </authorList>
    </citation>
    <scope>NUCLEOTIDE SEQUENCE [LARGE SCALE GENOMIC DNA]</scope>
    <source>
        <strain evidence="2 3">DSM 22323</strain>
    </source>
</reference>
<dbReference type="EMBL" id="FUYZ01000004">
    <property type="protein sequence ID" value="SKB87136.1"/>
    <property type="molecule type" value="Genomic_DNA"/>
</dbReference>
<keyword evidence="1" id="KW-0812">Transmembrane</keyword>
<evidence type="ECO:0000313" key="3">
    <source>
        <dbReference type="Proteomes" id="UP000191112"/>
    </source>
</evidence>
<dbReference type="AlphaFoldDB" id="A0A1T5ET75"/>
<sequence length="171" mass="19989">MLIDASKIDLKENIPLTYQEKEECMHQVKSLRKVAPFVSAFAVGTIIIMRLWASDWRISNYETSDNILFFSAMLLSFFALIGIFYLYSIFWKNKFLKDFKIGKQILISYIIDKDSTENETMLTFALPNNNKIRLSASIKDYSHFKKGDYVQVSFLTHDKSIIKIFRLNENS</sequence>
<evidence type="ECO:0000256" key="1">
    <source>
        <dbReference type="SAM" id="Phobius"/>
    </source>
</evidence>
<protein>
    <submittedName>
        <fullName evidence="2">Uncharacterized protein</fullName>
    </submittedName>
</protein>